<feature type="region of interest" description="Disordered" evidence="1">
    <location>
        <begin position="1"/>
        <end position="55"/>
    </location>
</feature>
<dbReference type="EMBL" id="LUHQ01000005">
    <property type="protein sequence ID" value="OAO96023.1"/>
    <property type="molecule type" value="Genomic_DNA"/>
</dbReference>
<protein>
    <submittedName>
        <fullName evidence="2">Uncharacterized protein</fullName>
    </submittedName>
</protein>
<feature type="compositionally biased region" description="Low complexity" evidence="1">
    <location>
        <begin position="90"/>
        <end position="104"/>
    </location>
</feature>
<name>A0A178UQU5_ARATH</name>
<proteinExistence type="predicted"/>
<dbReference type="AlphaFoldDB" id="A0A178UQU5"/>
<feature type="region of interest" description="Disordered" evidence="1">
    <location>
        <begin position="90"/>
        <end position="109"/>
    </location>
</feature>
<feature type="region of interest" description="Disordered" evidence="1">
    <location>
        <begin position="160"/>
        <end position="183"/>
    </location>
</feature>
<dbReference type="Proteomes" id="UP000078284">
    <property type="component" value="Chromosome 5"/>
</dbReference>
<organism evidence="2 3">
    <name type="scientific">Arabidopsis thaliana</name>
    <name type="common">Mouse-ear cress</name>
    <dbReference type="NCBI Taxonomy" id="3702"/>
    <lineage>
        <taxon>Eukaryota</taxon>
        <taxon>Viridiplantae</taxon>
        <taxon>Streptophyta</taxon>
        <taxon>Embryophyta</taxon>
        <taxon>Tracheophyta</taxon>
        <taxon>Spermatophyta</taxon>
        <taxon>Magnoliopsida</taxon>
        <taxon>eudicotyledons</taxon>
        <taxon>Gunneridae</taxon>
        <taxon>Pentapetalae</taxon>
        <taxon>rosids</taxon>
        <taxon>malvids</taxon>
        <taxon>Brassicales</taxon>
        <taxon>Brassicaceae</taxon>
        <taxon>Camelineae</taxon>
        <taxon>Arabidopsis</taxon>
    </lineage>
</organism>
<gene>
    <name evidence="2" type="ordered locus">AXX17_At5g25260</name>
</gene>
<evidence type="ECO:0000313" key="3">
    <source>
        <dbReference type="Proteomes" id="UP000078284"/>
    </source>
</evidence>
<feature type="compositionally biased region" description="Pro residues" evidence="1">
    <location>
        <begin position="28"/>
        <end position="55"/>
    </location>
</feature>
<evidence type="ECO:0000313" key="2">
    <source>
        <dbReference type="EMBL" id="OAO96023.1"/>
    </source>
</evidence>
<comment type="caution">
    <text evidence="2">The sequence shown here is derived from an EMBL/GenBank/DDBJ whole genome shotgun (WGS) entry which is preliminary data.</text>
</comment>
<evidence type="ECO:0000256" key="1">
    <source>
        <dbReference type="SAM" id="MobiDB-lite"/>
    </source>
</evidence>
<accession>A0A178UQU5</accession>
<reference evidence="3" key="1">
    <citation type="journal article" date="2016" name="Proc. Natl. Acad. Sci. U.S.A.">
        <title>Chromosome-level assembly of Arabidopsis thaliana Ler reveals the extent of translocation and inversion polymorphisms.</title>
        <authorList>
            <person name="Zapata L."/>
            <person name="Ding J."/>
            <person name="Willing E.M."/>
            <person name="Hartwig B."/>
            <person name="Bezdan D."/>
            <person name="Jiao W.B."/>
            <person name="Patel V."/>
            <person name="Velikkakam James G."/>
            <person name="Koornneef M."/>
            <person name="Ossowski S."/>
            <person name="Schneeberger K."/>
        </authorList>
    </citation>
    <scope>NUCLEOTIDE SEQUENCE [LARGE SCALE GENOMIC DNA]</scope>
    <source>
        <strain evidence="3">cv. Landsberg erecta</strain>
    </source>
</reference>
<sequence length="183" mass="19300">MLPVIPESHDEMTETSNEQGVRTIAPRAAPPARPTTPPPARPTTPPPAWPTMPPPVWPTTPPPAAAPVAVLAAAPVAVPAAAPVAVPSAAPVAAPAATPVAAPAELGETTPRRTNLDEVIRFFLDRLDLQDTRTAKRINAIVDAQNASQNQIEQLKSSVARAGRQLSDDETIPPKQLLSWKDR</sequence>